<dbReference type="AlphaFoldDB" id="A0A4Y2F2D0"/>
<name>A0A4Y2F2D0_ARAVE</name>
<proteinExistence type="predicted"/>
<evidence type="ECO:0000313" key="2">
    <source>
        <dbReference type="Proteomes" id="UP000499080"/>
    </source>
</evidence>
<dbReference type="Proteomes" id="UP000499080">
    <property type="component" value="Unassembled WGS sequence"/>
</dbReference>
<keyword evidence="2" id="KW-1185">Reference proteome</keyword>
<protein>
    <submittedName>
        <fullName evidence="1">Uncharacterized protein</fullName>
    </submittedName>
</protein>
<sequence>MPPEYWWFSRRTDDAPTQFFILLVIYQHSTVQDDGTELQRTPTTCLAGSLGATLSKGKTFEVERSNPSFFGNGELMQPWKRGRIQQLKHDNQSNTRQQSLAAQWSRKPITALIASRNMQVLL</sequence>
<dbReference type="EMBL" id="BGPR01000767">
    <property type="protein sequence ID" value="GBM34678.1"/>
    <property type="molecule type" value="Genomic_DNA"/>
</dbReference>
<organism evidence="1 2">
    <name type="scientific">Araneus ventricosus</name>
    <name type="common">Orbweaver spider</name>
    <name type="synonym">Epeira ventricosa</name>
    <dbReference type="NCBI Taxonomy" id="182803"/>
    <lineage>
        <taxon>Eukaryota</taxon>
        <taxon>Metazoa</taxon>
        <taxon>Ecdysozoa</taxon>
        <taxon>Arthropoda</taxon>
        <taxon>Chelicerata</taxon>
        <taxon>Arachnida</taxon>
        <taxon>Araneae</taxon>
        <taxon>Araneomorphae</taxon>
        <taxon>Entelegynae</taxon>
        <taxon>Araneoidea</taxon>
        <taxon>Araneidae</taxon>
        <taxon>Araneus</taxon>
    </lineage>
</organism>
<evidence type="ECO:0000313" key="1">
    <source>
        <dbReference type="EMBL" id="GBM34678.1"/>
    </source>
</evidence>
<gene>
    <name evidence="1" type="ORF">AVEN_191835_1</name>
</gene>
<comment type="caution">
    <text evidence="1">The sequence shown here is derived from an EMBL/GenBank/DDBJ whole genome shotgun (WGS) entry which is preliminary data.</text>
</comment>
<reference evidence="1 2" key="1">
    <citation type="journal article" date="2019" name="Sci. Rep.">
        <title>Orb-weaving spider Araneus ventricosus genome elucidates the spidroin gene catalogue.</title>
        <authorList>
            <person name="Kono N."/>
            <person name="Nakamura H."/>
            <person name="Ohtoshi R."/>
            <person name="Moran D.A.P."/>
            <person name="Shinohara A."/>
            <person name="Yoshida Y."/>
            <person name="Fujiwara M."/>
            <person name="Mori M."/>
            <person name="Tomita M."/>
            <person name="Arakawa K."/>
        </authorList>
    </citation>
    <scope>NUCLEOTIDE SEQUENCE [LARGE SCALE GENOMIC DNA]</scope>
</reference>
<accession>A0A4Y2F2D0</accession>